<organism evidence="17 18">
    <name type="scientific">Dioscorea cayennensis subsp. rotundata</name>
    <name type="common">White Guinea yam</name>
    <name type="synonym">Dioscorea rotundata</name>
    <dbReference type="NCBI Taxonomy" id="55577"/>
    <lineage>
        <taxon>Eukaryota</taxon>
        <taxon>Viridiplantae</taxon>
        <taxon>Streptophyta</taxon>
        <taxon>Embryophyta</taxon>
        <taxon>Tracheophyta</taxon>
        <taxon>Spermatophyta</taxon>
        <taxon>Magnoliopsida</taxon>
        <taxon>Liliopsida</taxon>
        <taxon>Dioscoreales</taxon>
        <taxon>Dioscoreaceae</taxon>
        <taxon>Dioscorea</taxon>
    </lineage>
</organism>
<dbReference type="PROSITE" id="PS50137">
    <property type="entry name" value="DS_RBD"/>
    <property type="match status" value="2"/>
</dbReference>
<dbReference type="SMART" id="SM00949">
    <property type="entry name" value="PAZ"/>
    <property type="match status" value="1"/>
</dbReference>
<evidence type="ECO:0000256" key="10">
    <source>
        <dbReference type="ARBA" id="ARBA00022884"/>
    </source>
</evidence>
<accession>A0AB40BWW6</accession>
<dbReference type="Pfam" id="PF00636">
    <property type="entry name" value="Ribonuclease_3"/>
    <property type="match status" value="2"/>
</dbReference>
<comment type="cofactor">
    <cofactor evidence="2">
        <name>Mg(2+)</name>
        <dbReference type="ChEBI" id="CHEBI:18420"/>
    </cofactor>
</comment>
<dbReference type="InterPro" id="IPR036085">
    <property type="entry name" value="PAZ_dom_sf"/>
</dbReference>
<dbReference type="InterPro" id="IPR036389">
    <property type="entry name" value="RNase_III_sf"/>
</dbReference>
<dbReference type="PANTHER" id="PTHR14950">
    <property type="entry name" value="DICER-RELATED"/>
    <property type="match status" value="1"/>
</dbReference>
<gene>
    <name evidence="18" type="primary">LOC120268786</name>
</gene>
<dbReference type="CDD" id="cd00593">
    <property type="entry name" value="RIBOc"/>
    <property type="match status" value="2"/>
</dbReference>
<feature type="domain" description="DRBM" evidence="14">
    <location>
        <begin position="607"/>
        <end position="674"/>
    </location>
</feature>
<dbReference type="GO" id="GO:0000166">
    <property type="term" value="F:nucleotide binding"/>
    <property type="evidence" value="ECO:0007669"/>
    <property type="project" value="UniProtKB-KW"/>
</dbReference>
<evidence type="ECO:0000259" key="16">
    <source>
        <dbReference type="PROSITE" id="PS50821"/>
    </source>
</evidence>
<keyword evidence="5" id="KW-0677">Repeat</keyword>
<keyword evidence="3" id="KW-0540">Nuclease</keyword>
<dbReference type="Pfam" id="PF02170">
    <property type="entry name" value="PAZ"/>
    <property type="match status" value="1"/>
</dbReference>
<evidence type="ECO:0000313" key="17">
    <source>
        <dbReference type="Proteomes" id="UP001515500"/>
    </source>
</evidence>
<dbReference type="GeneID" id="120268786"/>
<dbReference type="SMART" id="SM00358">
    <property type="entry name" value="DSRM"/>
    <property type="match status" value="2"/>
</dbReference>
<proteinExistence type="predicted"/>
<evidence type="ECO:0000313" key="18">
    <source>
        <dbReference type="RefSeq" id="XP_039131993.1"/>
    </source>
</evidence>
<feature type="region of interest" description="Disordered" evidence="13">
    <location>
        <begin position="730"/>
        <end position="765"/>
    </location>
</feature>
<feature type="compositionally biased region" description="Polar residues" evidence="13">
    <location>
        <begin position="745"/>
        <end position="765"/>
    </location>
</feature>
<dbReference type="InterPro" id="IPR014720">
    <property type="entry name" value="dsRBD_dom"/>
</dbReference>
<name>A0AB40BWW6_DIOCR</name>
<feature type="domain" description="RNase III" evidence="15">
    <location>
        <begin position="279"/>
        <end position="426"/>
    </location>
</feature>
<reference evidence="18" key="1">
    <citation type="submission" date="2025-08" db="UniProtKB">
        <authorList>
            <consortium name="RefSeq"/>
        </authorList>
    </citation>
    <scope>IDENTIFICATION</scope>
</reference>
<dbReference type="Pfam" id="PF14709">
    <property type="entry name" value="DND1_DSRM"/>
    <property type="match status" value="1"/>
</dbReference>
<keyword evidence="7" id="KW-0255">Endonuclease</keyword>
<evidence type="ECO:0000256" key="12">
    <source>
        <dbReference type="PROSITE-ProRule" id="PRU00266"/>
    </source>
</evidence>
<dbReference type="GO" id="GO:0005634">
    <property type="term" value="C:nucleus"/>
    <property type="evidence" value="ECO:0007669"/>
    <property type="project" value="TreeGrafter"/>
</dbReference>
<evidence type="ECO:0000256" key="7">
    <source>
        <dbReference type="ARBA" id="ARBA00022759"/>
    </source>
</evidence>
<dbReference type="Gene3D" id="2.170.260.10">
    <property type="entry name" value="paz domain"/>
    <property type="match status" value="1"/>
</dbReference>
<evidence type="ECO:0000256" key="9">
    <source>
        <dbReference type="ARBA" id="ARBA00022842"/>
    </source>
</evidence>
<keyword evidence="10 12" id="KW-0694">RNA-binding</keyword>
<protein>
    <submittedName>
        <fullName evidence="18">Endoribonuclease Dicer homolog 4-like</fullName>
    </submittedName>
</protein>
<keyword evidence="9" id="KW-0460">Magnesium</keyword>
<dbReference type="Gene3D" id="3.30.160.20">
    <property type="match status" value="2"/>
</dbReference>
<dbReference type="Proteomes" id="UP001515500">
    <property type="component" value="Chromosome 9"/>
</dbReference>
<evidence type="ECO:0000256" key="8">
    <source>
        <dbReference type="ARBA" id="ARBA00022801"/>
    </source>
</evidence>
<dbReference type="GO" id="GO:0003723">
    <property type="term" value="F:RNA binding"/>
    <property type="evidence" value="ECO:0007669"/>
    <property type="project" value="UniProtKB-UniRule"/>
</dbReference>
<comment type="cofactor">
    <cofactor evidence="1">
        <name>Mn(2+)</name>
        <dbReference type="ChEBI" id="CHEBI:29035"/>
    </cofactor>
</comment>
<dbReference type="GO" id="GO:0046872">
    <property type="term" value="F:metal ion binding"/>
    <property type="evidence" value="ECO:0007669"/>
    <property type="project" value="UniProtKB-KW"/>
</dbReference>
<feature type="domain" description="PAZ" evidence="16">
    <location>
        <begin position="116"/>
        <end position="228"/>
    </location>
</feature>
<dbReference type="PANTHER" id="PTHR14950:SF15">
    <property type="entry name" value="DICER-LIKE PROTEIN 4"/>
    <property type="match status" value="1"/>
</dbReference>
<dbReference type="RefSeq" id="XP_039131993.1">
    <property type="nucleotide sequence ID" value="XM_039276059.1"/>
</dbReference>
<evidence type="ECO:0000256" key="11">
    <source>
        <dbReference type="ARBA" id="ARBA00023211"/>
    </source>
</evidence>
<feature type="domain" description="RNase III" evidence="15">
    <location>
        <begin position="430"/>
        <end position="581"/>
    </location>
</feature>
<keyword evidence="8" id="KW-0378">Hydrolase</keyword>
<dbReference type="SUPFAM" id="SSF54768">
    <property type="entry name" value="dsRNA-binding domain-like"/>
    <property type="match status" value="2"/>
</dbReference>
<evidence type="ECO:0000256" key="4">
    <source>
        <dbReference type="ARBA" id="ARBA00022723"/>
    </source>
</evidence>
<feature type="domain" description="DRBM" evidence="14">
    <location>
        <begin position="793"/>
        <end position="869"/>
    </location>
</feature>
<dbReference type="GO" id="GO:0005737">
    <property type="term" value="C:cytoplasm"/>
    <property type="evidence" value="ECO:0007669"/>
    <property type="project" value="TreeGrafter"/>
</dbReference>
<evidence type="ECO:0000259" key="14">
    <source>
        <dbReference type="PROSITE" id="PS50137"/>
    </source>
</evidence>
<evidence type="ECO:0000256" key="6">
    <source>
        <dbReference type="ARBA" id="ARBA00022741"/>
    </source>
</evidence>
<dbReference type="FunFam" id="1.10.1520.10:FF:000004">
    <property type="entry name" value="Endoribonuclease dicer-like 1"/>
    <property type="match status" value="1"/>
</dbReference>
<dbReference type="CDD" id="cd19869">
    <property type="entry name" value="DSRM_DCL_plant"/>
    <property type="match status" value="1"/>
</dbReference>
<dbReference type="AlphaFoldDB" id="A0AB40BWW6"/>
<dbReference type="SMART" id="SM00535">
    <property type="entry name" value="RIBOc"/>
    <property type="match status" value="2"/>
</dbReference>
<dbReference type="InterPro" id="IPR003100">
    <property type="entry name" value="PAZ_dom"/>
</dbReference>
<dbReference type="PROSITE" id="PS50821">
    <property type="entry name" value="PAZ"/>
    <property type="match status" value="1"/>
</dbReference>
<evidence type="ECO:0000256" key="5">
    <source>
        <dbReference type="ARBA" id="ARBA00022737"/>
    </source>
</evidence>
<dbReference type="GO" id="GO:0030422">
    <property type="term" value="P:siRNA processing"/>
    <property type="evidence" value="ECO:0007669"/>
    <property type="project" value="TreeGrafter"/>
</dbReference>
<dbReference type="SUPFAM" id="SSF69065">
    <property type="entry name" value="RNase III domain-like"/>
    <property type="match status" value="2"/>
</dbReference>
<evidence type="ECO:0000256" key="2">
    <source>
        <dbReference type="ARBA" id="ARBA00001946"/>
    </source>
</evidence>
<sequence>MKVDLHLAHGRIVKTSFISSGVLTFSREEITLAQKFQEMFLKVILDRSEFFSDVVLLGSNLKSHCSLTFYLLLPVKQCADGRSVVIDWHTIRCCLSSPAFGCQVNSDRMDYVPINDTLELLNGPVKKVDVLHSLIFTPHNKQFFFIDGIVDDINANSRRKGSKDISNAQHYKERFGIQLKHPDQPFLKAKQLFALRNLLHNRLQESTVVREIEEHFDVIPAELCCLKIVGFSKDIGSSLSLLPSLMHRLESLLLAVELKDVMSRSFREASEISGDCILEALTTEKCLERLSLERFEVLGDAFLKYAVGRHSFLSFEGLDEGQLTKRRSSIVNNANLYDLAIKNNLQVYICNESFEPPQFFALGRPCMVSCNIDTKSTTCYQRGQDIDADVAEAHKSKCSKSHRWLHRKTIADVVEALVGAFLVESGFRAATAFLRWLGIQVEFEILDVHRVLRESKAFVHPSYQKHSGGCYQNLEFLGDAVMEYLVTSYLYSVYPDLKPGQLTDLRSITVNNNSLALIATQQFFHLYLLKDSSGLTQAINEFVSYVHLSELEQEQLEEPSFPKVLGDIVESSIGAILLDSGFNLELVWKIMLKLLNPILSFSSLKLNPVRELRELCQFKNFELQFPDHEKVKGDYLVRIEIRANGELLSFTATNHSSKVARRMAAQEALRELKAKGYRHKSKSLEEIVQSTHKREAQLIGYDEECMVIDPGDLLEANFTETQLDLDWQEEQEVPPSGDHSHHEQSNLSKWASGESSAHTDKLQNNSHDPALQQQIQQNMDISNDYMETIGNKSAKSKLYEICAAHYWNRPEFVCCKEEGPSHLRMFTCMVSVKADGINSVLLECESDPKPQKKAAKEHAAQGALWCLKHLGYLPKQ</sequence>
<evidence type="ECO:0000256" key="3">
    <source>
        <dbReference type="ARBA" id="ARBA00022722"/>
    </source>
</evidence>
<keyword evidence="11" id="KW-0464">Manganese</keyword>
<dbReference type="GO" id="GO:0004525">
    <property type="term" value="F:ribonuclease III activity"/>
    <property type="evidence" value="ECO:0007669"/>
    <property type="project" value="InterPro"/>
</dbReference>
<dbReference type="SUPFAM" id="SSF101690">
    <property type="entry name" value="PAZ domain"/>
    <property type="match status" value="1"/>
</dbReference>
<dbReference type="PROSITE" id="PS50142">
    <property type="entry name" value="RNASE_3_2"/>
    <property type="match status" value="2"/>
</dbReference>
<dbReference type="InterPro" id="IPR000999">
    <property type="entry name" value="RNase_III_dom"/>
</dbReference>
<evidence type="ECO:0000256" key="13">
    <source>
        <dbReference type="SAM" id="MobiDB-lite"/>
    </source>
</evidence>
<keyword evidence="17" id="KW-1185">Reference proteome</keyword>
<keyword evidence="6" id="KW-0547">Nucleotide-binding</keyword>
<keyword evidence="4" id="KW-0479">Metal-binding</keyword>
<dbReference type="Gene3D" id="1.10.1520.10">
    <property type="entry name" value="Ribonuclease III domain"/>
    <property type="match status" value="2"/>
</dbReference>
<evidence type="ECO:0000256" key="1">
    <source>
        <dbReference type="ARBA" id="ARBA00001936"/>
    </source>
</evidence>
<evidence type="ECO:0000259" key="15">
    <source>
        <dbReference type="PROSITE" id="PS50142"/>
    </source>
</evidence>